<evidence type="ECO:0000313" key="2">
    <source>
        <dbReference type="Proteomes" id="UP000008229"/>
    </source>
</evidence>
<dbReference type="Proteomes" id="UP000008229">
    <property type="component" value="Chromosome"/>
</dbReference>
<dbReference type="RefSeq" id="WP_012936241.1">
    <property type="nucleotide sequence ID" value="NC_013739.1"/>
</dbReference>
<reference evidence="1 2" key="1">
    <citation type="journal article" date="2010" name="Stand. Genomic Sci.">
        <title>Complete genome sequence of Conexibacter woesei type strain (ID131577).</title>
        <authorList>
            <person name="Pukall R."/>
            <person name="Lapidus A."/>
            <person name="Glavina Del Rio T."/>
            <person name="Copeland A."/>
            <person name="Tice H."/>
            <person name="Cheng J.-F."/>
            <person name="Lucas S."/>
            <person name="Chen F."/>
            <person name="Nolan M."/>
            <person name="Bruce D."/>
            <person name="Goodwin L."/>
            <person name="Pitluck S."/>
            <person name="Mavromatis K."/>
            <person name="Ivanova N."/>
            <person name="Ovchinnikova G."/>
            <person name="Pati A."/>
            <person name="Chen A."/>
            <person name="Palaniappan K."/>
            <person name="Land M."/>
            <person name="Hauser L."/>
            <person name="Chang Y.-J."/>
            <person name="Jeffries C.D."/>
            <person name="Chain P."/>
            <person name="Meincke L."/>
            <person name="Sims D."/>
            <person name="Brettin T."/>
            <person name="Detter J.C."/>
            <person name="Rohde M."/>
            <person name="Goeker M."/>
            <person name="Bristow J."/>
            <person name="Eisen J.A."/>
            <person name="Markowitz V."/>
            <person name="Kyrpides N.C."/>
            <person name="Klenk H.-P."/>
            <person name="Hugenholtz P."/>
        </authorList>
    </citation>
    <scope>NUCLEOTIDE SEQUENCE [LARGE SCALE GENOMIC DNA]</scope>
    <source>
        <strain evidence="2">DSM 14684 / CIP 108061 / JCM 11494 / NBRC 100937 / ID131577</strain>
    </source>
</reference>
<dbReference type="STRING" id="469383.Cwoe_4777"/>
<dbReference type="EMBL" id="CP001854">
    <property type="protein sequence ID" value="ADB53190.1"/>
    <property type="molecule type" value="Genomic_DNA"/>
</dbReference>
<organism evidence="1 2">
    <name type="scientific">Conexibacter woesei (strain DSM 14684 / CCUG 47730 / CIP 108061 / JCM 11494 / NBRC 100937 / ID131577)</name>
    <dbReference type="NCBI Taxonomy" id="469383"/>
    <lineage>
        <taxon>Bacteria</taxon>
        <taxon>Bacillati</taxon>
        <taxon>Actinomycetota</taxon>
        <taxon>Thermoleophilia</taxon>
        <taxon>Solirubrobacterales</taxon>
        <taxon>Conexibacteraceae</taxon>
        <taxon>Conexibacter</taxon>
    </lineage>
</organism>
<evidence type="ECO:0000313" key="1">
    <source>
        <dbReference type="EMBL" id="ADB53190.1"/>
    </source>
</evidence>
<reference evidence="2" key="2">
    <citation type="submission" date="2010-01" db="EMBL/GenBank/DDBJ databases">
        <title>The complete genome of Conexibacter woesei DSM 14684.</title>
        <authorList>
            <consortium name="US DOE Joint Genome Institute (JGI-PGF)"/>
            <person name="Lucas S."/>
            <person name="Copeland A."/>
            <person name="Lapidus A."/>
            <person name="Glavina del Rio T."/>
            <person name="Dalin E."/>
            <person name="Tice H."/>
            <person name="Bruce D."/>
            <person name="Goodwin L."/>
            <person name="Pitluck S."/>
            <person name="Kyrpides N."/>
            <person name="Mavromatis K."/>
            <person name="Ivanova N."/>
            <person name="Mikhailova N."/>
            <person name="Chertkov O."/>
            <person name="Brettin T."/>
            <person name="Detter J.C."/>
            <person name="Han C."/>
            <person name="Larimer F."/>
            <person name="Land M."/>
            <person name="Hauser L."/>
            <person name="Markowitz V."/>
            <person name="Cheng J.-F."/>
            <person name="Hugenholtz P."/>
            <person name="Woyke T."/>
            <person name="Wu D."/>
            <person name="Pukall R."/>
            <person name="Steenblock K."/>
            <person name="Schneider S."/>
            <person name="Klenk H.-P."/>
            <person name="Eisen J.A."/>
        </authorList>
    </citation>
    <scope>NUCLEOTIDE SEQUENCE [LARGE SCALE GENOMIC DNA]</scope>
    <source>
        <strain evidence="2">DSM 14684 / CIP 108061 / JCM 11494 / NBRC 100937 / ID131577</strain>
    </source>
</reference>
<dbReference type="HOGENOM" id="CLU_2615941_0_0_11"/>
<dbReference type="AlphaFoldDB" id="D3FAZ8"/>
<name>D3FAZ8_CONWI</name>
<accession>D3FAZ8</accession>
<proteinExistence type="predicted"/>
<dbReference type="KEGG" id="cwo:Cwoe_4777"/>
<protein>
    <submittedName>
        <fullName evidence="1">Uncharacterized protein</fullName>
    </submittedName>
</protein>
<gene>
    <name evidence="1" type="ordered locus">Cwoe_4777</name>
</gene>
<sequence length="78" mass="8912">MPRRSDLIRRIVDVGRTRARGETSDVQSRDRTDAASLVKRIDHLEAVVEGLQDAVYRQTKRHDERLAELLDASKRSVA</sequence>
<keyword evidence="2" id="KW-1185">Reference proteome</keyword>